<gene>
    <name evidence="2" type="ORF">QFW81_16270</name>
</gene>
<feature type="chain" id="PRO_5045448050" evidence="1">
    <location>
        <begin position="33"/>
        <end position="189"/>
    </location>
</feature>
<dbReference type="Proteomes" id="UP001156873">
    <property type="component" value="Unassembled WGS sequence"/>
</dbReference>
<reference evidence="2 3" key="1">
    <citation type="submission" date="2023-04" db="EMBL/GenBank/DDBJ databases">
        <title>Luteimonas sp. M1R5S59.</title>
        <authorList>
            <person name="Sun J.-Q."/>
        </authorList>
    </citation>
    <scope>NUCLEOTIDE SEQUENCE [LARGE SCALE GENOMIC DNA]</scope>
    <source>
        <strain evidence="2 3">M1R5S59</strain>
    </source>
</reference>
<name>A0ABT6JY89_9GAMM</name>
<dbReference type="RefSeq" id="WP_280580265.1">
    <property type="nucleotide sequence ID" value="NZ_JARXRO010000020.1"/>
</dbReference>
<accession>A0ABT6JY89</accession>
<feature type="signal peptide" evidence="1">
    <location>
        <begin position="1"/>
        <end position="32"/>
    </location>
</feature>
<sequence>MRPSLFLRPLPGLLAACLLAACQGAPVASATASDAAPAAPAADDLVAHGEYIVRIAGCNDCHTAGYTERGGQVPVADWLTGSPLGYRGPWGTTYATNLRLSVSALDEAQWLTYTANLHTRPIMPDFMLRQMREHDRRAIHRFVRSLGPAGTAAPEALPPGQSPPAPYFELVLPAPGAASATQNGQTPVQ</sequence>
<dbReference type="EMBL" id="JARXRO010000020">
    <property type="protein sequence ID" value="MDH5835468.1"/>
    <property type="molecule type" value="Genomic_DNA"/>
</dbReference>
<evidence type="ECO:0000313" key="2">
    <source>
        <dbReference type="EMBL" id="MDH5835468.1"/>
    </source>
</evidence>
<proteinExistence type="predicted"/>
<dbReference type="PROSITE" id="PS51257">
    <property type="entry name" value="PROKAR_LIPOPROTEIN"/>
    <property type="match status" value="1"/>
</dbReference>
<dbReference type="SUPFAM" id="SSF46626">
    <property type="entry name" value="Cytochrome c"/>
    <property type="match status" value="1"/>
</dbReference>
<dbReference type="InterPro" id="IPR036909">
    <property type="entry name" value="Cyt_c-like_dom_sf"/>
</dbReference>
<keyword evidence="1" id="KW-0732">Signal</keyword>
<protein>
    <submittedName>
        <fullName evidence="2">Cytochrome C</fullName>
    </submittedName>
</protein>
<evidence type="ECO:0000313" key="3">
    <source>
        <dbReference type="Proteomes" id="UP001156873"/>
    </source>
</evidence>
<evidence type="ECO:0000256" key="1">
    <source>
        <dbReference type="SAM" id="SignalP"/>
    </source>
</evidence>
<organism evidence="2 3">
    <name type="scientific">Luteimonas kalidii</name>
    <dbReference type="NCBI Taxonomy" id="3042025"/>
    <lineage>
        <taxon>Bacteria</taxon>
        <taxon>Pseudomonadati</taxon>
        <taxon>Pseudomonadota</taxon>
        <taxon>Gammaproteobacteria</taxon>
        <taxon>Lysobacterales</taxon>
        <taxon>Lysobacteraceae</taxon>
        <taxon>Luteimonas</taxon>
    </lineage>
</organism>
<keyword evidence="3" id="KW-1185">Reference proteome</keyword>
<dbReference type="Gene3D" id="1.10.760.10">
    <property type="entry name" value="Cytochrome c-like domain"/>
    <property type="match status" value="1"/>
</dbReference>
<comment type="caution">
    <text evidence="2">The sequence shown here is derived from an EMBL/GenBank/DDBJ whole genome shotgun (WGS) entry which is preliminary data.</text>
</comment>